<reference evidence="4 5" key="1">
    <citation type="submission" date="2019-03" db="EMBL/GenBank/DDBJ databases">
        <title>An improved genome assembly of the fluke Schistosoma japonicum.</title>
        <authorList>
            <person name="Hu W."/>
            <person name="Luo F."/>
            <person name="Yin M."/>
            <person name="Mo X."/>
            <person name="Sun C."/>
            <person name="Wu Q."/>
            <person name="Zhu B."/>
            <person name="Xiang M."/>
            <person name="Wang J."/>
            <person name="Wang Y."/>
            <person name="Zhang T."/>
            <person name="Xu B."/>
            <person name="Zheng H."/>
            <person name="Feng Z."/>
        </authorList>
    </citation>
    <scope>NUCLEOTIDE SEQUENCE [LARGE SCALE GENOMIC DNA]</scope>
    <source>
        <strain evidence="4">HuSjv2</strain>
        <tissue evidence="4">Worms</tissue>
    </source>
</reference>
<dbReference type="SMART" id="SM00271">
    <property type="entry name" value="DnaJ"/>
    <property type="match status" value="1"/>
</dbReference>
<dbReference type="OrthoDB" id="552049at2759"/>
<dbReference type="PROSITE" id="PS50076">
    <property type="entry name" value="DNAJ_2"/>
    <property type="match status" value="1"/>
</dbReference>
<evidence type="ECO:0000256" key="2">
    <source>
        <dbReference type="SAM" id="Phobius"/>
    </source>
</evidence>
<evidence type="ECO:0000259" key="3">
    <source>
        <dbReference type="PROSITE" id="PS50076"/>
    </source>
</evidence>
<evidence type="ECO:0000256" key="1">
    <source>
        <dbReference type="ARBA" id="ARBA00023186"/>
    </source>
</evidence>
<evidence type="ECO:0000313" key="4">
    <source>
        <dbReference type="EMBL" id="TNN16168.1"/>
    </source>
</evidence>
<dbReference type="Gene3D" id="1.10.287.110">
    <property type="entry name" value="DnaJ domain"/>
    <property type="match status" value="1"/>
</dbReference>
<sequence>MKEIMVSYVFLFTLGRTKFLNNTFRWVSKRPNTSAEIKDYYHILDVKSTASPEEIKAAYLNLSKKYHPDRRSDDVAKMRFADIREAYSVLGKLDSRQEYDTDRKINALAGDTFRIHYPRPPPDLDMVGLKTYENVMRRRWMEETVRWKKAQGQYELERGKEMKPVSHTLSFIPPVTGYASVNNFLLLMTFVAGTLLYIRLTYS</sequence>
<dbReference type="CDD" id="cd06257">
    <property type="entry name" value="DnaJ"/>
    <property type="match status" value="1"/>
</dbReference>
<gene>
    <name evidence="4" type="ORF">EWB00_000687</name>
</gene>
<dbReference type="InterPro" id="IPR001623">
    <property type="entry name" value="DnaJ_domain"/>
</dbReference>
<feature type="domain" description="J" evidence="3">
    <location>
        <begin position="39"/>
        <end position="103"/>
    </location>
</feature>
<evidence type="ECO:0000313" key="5">
    <source>
        <dbReference type="Proteomes" id="UP000311919"/>
    </source>
</evidence>
<dbReference type="AlphaFoldDB" id="A0A4Z2DIA1"/>
<comment type="caution">
    <text evidence="4">The sequence shown here is derived from an EMBL/GenBank/DDBJ whole genome shotgun (WGS) entry which is preliminary data.</text>
</comment>
<dbReference type="SUPFAM" id="SSF46565">
    <property type="entry name" value="Chaperone J-domain"/>
    <property type="match status" value="1"/>
</dbReference>
<keyword evidence="5" id="KW-1185">Reference proteome</keyword>
<organism evidence="4 5">
    <name type="scientific">Schistosoma japonicum</name>
    <name type="common">Blood fluke</name>
    <dbReference type="NCBI Taxonomy" id="6182"/>
    <lineage>
        <taxon>Eukaryota</taxon>
        <taxon>Metazoa</taxon>
        <taxon>Spiralia</taxon>
        <taxon>Lophotrochozoa</taxon>
        <taxon>Platyhelminthes</taxon>
        <taxon>Trematoda</taxon>
        <taxon>Digenea</taxon>
        <taxon>Strigeidida</taxon>
        <taxon>Schistosomatoidea</taxon>
        <taxon>Schistosomatidae</taxon>
        <taxon>Schistosoma</taxon>
    </lineage>
</organism>
<accession>A0A4Z2DIA1</accession>
<dbReference type="PANTHER" id="PTHR44145">
    <property type="entry name" value="DNAJ HOMOLOG SUBFAMILY A MEMBER 3, MITOCHONDRIAL"/>
    <property type="match status" value="1"/>
</dbReference>
<dbReference type="InterPro" id="IPR036869">
    <property type="entry name" value="J_dom_sf"/>
</dbReference>
<name>A0A4Z2DIA1_SCHJA</name>
<keyword evidence="2" id="KW-0472">Membrane</keyword>
<dbReference type="PANTHER" id="PTHR44145:SF3">
    <property type="entry name" value="DNAJ HOMOLOG SUBFAMILY A MEMBER 3, MITOCHONDRIAL"/>
    <property type="match status" value="1"/>
</dbReference>
<dbReference type="Pfam" id="PF00226">
    <property type="entry name" value="DnaJ"/>
    <property type="match status" value="1"/>
</dbReference>
<dbReference type="Proteomes" id="UP000311919">
    <property type="component" value="Unassembled WGS sequence"/>
</dbReference>
<proteinExistence type="predicted"/>
<keyword evidence="1" id="KW-0143">Chaperone</keyword>
<dbReference type="InterPro" id="IPR051938">
    <property type="entry name" value="Apopto_cytoskel_mod"/>
</dbReference>
<dbReference type="STRING" id="6182.A0A4Z2DIA1"/>
<feature type="transmembrane region" description="Helical" evidence="2">
    <location>
        <begin position="184"/>
        <end position="202"/>
    </location>
</feature>
<dbReference type="PRINTS" id="PR00625">
    <property type="entry name" value="JDOMAIN"/>
</dbReference>
<dbReference type="EMBL" id="SKCS01000127">
    <property type="protein sequence ID" value="TNN16168.1"/>
    <property type="molecule type" value="Genomic_DNA"/>
</dbReference>
<keyword evidence="2" id="KW-1133">Transmembrane helix</keyword>
<keyword evidence="2" id="KW-0812">Transmembrane</keyword>
<protein>
    <submittedName>
        <fullName evidence="4">Chaperone protein isoform 1</fullName>
    </submittedName>
</protein>